<protein>
    <submittedName>
        <fullName evidence="1">Uncharacterized protein</fullName>
    </submittedName>
</protein>
<dbReference type="AlphaFoldDB" id="A0AAE1B2N8"/>
<comment type="caution">
    <text evidence="1">The sequence shown here is derived from an EMBL/GenBank/DDBJ whole genome shotgun (WGS) entry which is preliminary data.</text>
</comment>
<dbReference type="EMBL" id="JAWDGP010000665">
    <property type="protein sequence ID" value="KAK3798575.1"/>
    <property type="molecule type" value="Genomic_DNA"/>
</dbReference>
<reference evidence="1" key="1">
    <citation type="journal article" date="2023" name="G3 (Bethesda)">
        <title>A reference genome for the long-term kleptoplast-retaining sea slug Elysia crispata morphotype clarki.</title>
        <authorList>
            <person name="Eastman K.E."/>
            <person name="Pendleton A.L."/>
            <person name="Shaikh M.A."/>
            <person name="Suttiyut T."/>
            <person name="Ogas R."/>
            <person name="Tomko P."/>
            <person name="Gavelis G."/>
            <person name="Widhalm J.R."/>
            <person name="Wisecaver J.H."/>
        </authorList>
    </citation>
    <scope>NUCLEOTIDE SEQUENCE</scope>
    <source>
        <strain evidence="1">ECLA1</strain>
    </source>
</reference>
<evidence type="ECO:0000313" key="1">
    <source>
        <dbReference type="EMBL" id="KAK3798575.1"/>
    </source>
</evidence>
<accession>A0AAE1B2N8</accession>
<sequence>MEKQSGGKIETGGLFLNQRKVMPHDCSVLLSLWLPQAVAKSHLIRSQAVLDELQINLEERSEQSNINIETYDRGHT</sequence>
<organism evidence="1 2">
    <name type="scientific">Elysia crispata</name>
    <name type="common">lettuce slug</name>
    <dbReference type="NCBI Taxonomy" id="231223"/>
    <lineage>
        <taxon>Eukaryota</taxon>
        <taxon>Metazoa</taxon>
        <taxon>Spiralia</taxon>
        <taxon>Lophotrochozoa</taxon>
        <taxon>Mollusca</taxon>
        <taxon>Gastropoda</taxon>
        <taxon>Heterobranchia</taxon>
        <taxon>Euthyneura</taxon>
        <taxon>Panpulmonata</taxon>
        <taxon>Sacoglossa</taxon>
        <taxon>Placobranchoidea</taxon>
        <taxon>Plakobranchidae</taxon>
        <taxon>Elysia</taxon>
    </lineage>
</organism>
<gene>
    <name evidence="1" type="ORF">RRG08_031586</name>
</gene>
<proteinExistence type="predicted"/>
<dbReference type="Proteomes" id="UP001283361">
    <property type="component" value="Unassembled WGS sequence"/>
</dbReference>
<name>A0AAE1B2N8_9GAST</name>
<keyword evidence="2" id="KW-1185">Reference proteome</keyword>
<evidence type="ECO:0000313" key="2">
    <source>
        <dbReference type="Proteomes" id="UP001283361"/>
    </source>
</evidence>